<sequence length="557" mass="62298">MCLSCIKWLDESLKTEKKVNGFIRRALKSTSELQFLVSSNGKTIRTLYTEKRGGNVDSSSSHHPILSSLSPSSTRYHTASASVLNENILQLARILQSLITTKLDLINSLLKLASCSPSFANGFSSELKEKCDYVFGDEDGISYESSLLEMYSQFEMLSLTAPDLNNTFSTNTEDCHYDDNNSKIAALKLKFNDYACVSFDFFSFTLPNTFLALLRFIMLNDDHGLPSNIIVGNDIYHKSEEDGYNDAGYCLEMYFRAVCTYGSSVAQIYRAGTNEYFSTREKNTALTASNGKTNNKDTETSNTTDNYASENYRRVAISQMYSILTTLYAKVNVLSDLVAAKNNHSSEKSSELSSHDSNLEFLSLYKSLGEEIDILSTLHARNQKILEGKYNENNTLSGVYGYGIDGVCGTTSNVNTNSNTTESGSIDPDSLGQSQLDGTENSKYFVDASSSYFTDLLAPLEIYELEEANEKSNEANSEHTQTSLDQNPLFVRSGLSRAERIALAKQKRENQRQRKQRQETCQQNPGHDTAKDQLDQFEPFMFINELKSAILDKTKPY</sequence>
<protein>
    <submittedName>
        <fullName evidence="2">Uncharacterized protein</fullName>
    </submittedName>
</protein>
<evidence type="ECO:0000313" key="3">
    <source>
        <dbReference type="Proteomes" id="UP000188320"/>
    </source>
</evidence>
<reference evidence="3" key="1">
    <citation type="submission" date="2017-01" db="EMBL/GenBank/DDBJ databases">
        <authorList>
            <person name="Wang Y."/>
            <person name="White M."/>
            <person name="Kvist S."/>
            <person name="Moncalvo J.-M."/>
        </authorList>
    </citation>
    <scope>NUCLEOTIDE SEQUENCE [LARGE SCALE GENOMIC DNA]</scope>
    <source>
        <strain evidence="3">COL-18-3</strain>
    </source>
</reference>
<accession>A0A1R1PQS8</accession>
<organism evidence="2 3">
    <name type="scientific">Zancudomyces culisetae</name>
    <name type="common">Gut fungus</name>
    <name type="synonym">Smittium culisetae</name>
    <dbReference type="NCBI Taxonomy" id="1213189"/>
    <lineage>
        <taxon>Eukaryota</taxon>
        <taxon>Fungi</taxon>
        <taxon>Fungi incertae sedis</taxon>
        <taxon>Zoopagomycota</taxon>
        <taxon>Kickxellomycotina</taxon>
        <taxon>Harpellomycetes</taxon>
        <taxon>Harpellales</taxon>
        <taxon>Legeriomycetaceae</taxon>
        <taxon>Zancudomyces</taxon>
    </lineage>
</organism>
<gene>
    <name evidence="2" type="ORF">AX774_g3233</name>
</gene>
<evidence type="ECO:0000313" key="2">
    <source>
        <dbReference type="EMBL" id="OMH83263.1"/>
    </source>
</evidence>
<dbReference type="Proteomes" id="UP000188320">
    <property type="component" value="Unassembled WGS sequence"/>
</dbReference>
<keyword evidence="3" id="KW-1185">Reference proteome</keyword>
<feature type="compositionally biased region" description="Basic and acidic residues" evidence="1">
    <location>
        <begin position="505"/>
        <end position="518"/>
    </location>
</feature>
<proteinExistence type="predicted"/>
<feature type="compositionally biased region" description="Low complexity" evidence="1">
    <location>
        <begin position="415"/>
        <end position="425"/>
    </location>
</feature>
<name>A0A1R1PQS8_ZANCU</name>
<feature type="region of interest" description="Disordered" evidence="1">
    <location>
        <begin position="469"/>
        <end position="490"/>
    </location>
</feature>
<evidence type="ECO:0000256" key="1">
    <source>
        <dbReference type="SAM" id="MobiDB-lite"/>
    </source>
</evidence>
<feature type="region of interest" description="Disordered" evidence="1">
    <location>
        <begin position="415"/>
        <end position="437"/>
    </location>
</feature>
<comment type="caution">
    <text evidence="2">The sequence shown here is derived from an EMBL/GenBank/DDBJ whole genome shotgun (WGS) entry which is preliminary data.</text>
</comment>
<dbReference type="AlphaFoldDB" id="A0A1R1PQS8"/>
<feature type="region of interest" description="Disordered" evidence="1">
    <location>
        <begin position="505"/>
        <end position="531"/>
    </location>
</feature>
<dbReference type="EMBL" id="LSSK01000465">
    <property type="protein sequence ID" value="OMH83263.1"/>
    <property type="molecule type" value="Genomic_DNA"/>
</dbReference>